<evidence type="ECO:0000313" key="2">
    <source>
        <dbReference type="Proteomes" id="UP001152759"/>
    </source>
</evidence>
<organism evidence="1 2">
    <name type="scientific">Bemisia tabaci</name>
    <name type="common">Sweetpotato whitefly</name>
    <name type="synonym">Aleurodes tabaci</name>
    <dbReference type="NCBI Taxonomy" id="7038"/>
    <lineage>
        <taxon>Eukaryota</taxon>
        <taxon>Metazoa</taxon>
        <taxon>Ecdysozoa</taxon>
        <taxon>Arthropoda</taxon>
        <taxon>Hexapoda</taxon>
        <taxon>Insecta</taxon>
        <taxon>Pterygota</taxon>
        <taxon>Neoptera</taxon>
        <taxon>Paraneoptera</taxon>
        <taxon>Hemiptera</taxon>
        <taxon>Sternorrhyncha</taxon>
        <taxon>Aleyrodoidea</taxon>
        <taxon>Aleyrodidae</taxon>
        <taxon>Aleyrodinae</taxon>
        <taxon>Bemisia</taxon>
    </lineage>
</organism>
<protein>
    <submittedName>
        <fullName evidence="1">Uncharacterized protein</fullName>
    </submittedName>
</protein>
<dbReference type="Proteomes" id="UP001152759">
    <property type="component" value="Chromosome 4"/>
</dbReference>
<accession>A0A9P0F474</accession>
<dbReference type="AlphaFoldDB" id="A0A9P0F474"/>
<sequence length="369" mass="42962">MVTYFCKGEIVENSFYLIIKGGSNSIEDAVLLHFEADAEANFFEEEKREKLKITVIKTFLTGFAGDIHAHIGTVFGNRLALTFEGAPFSRLYNEEIQDAGARQRLIVHIVKYYDNKDKSLRDFHNFFETLKSIDQQKREEKENNLKRRTVSGEDKQNIEDIHRKRIKIENIDQGCRRRRNIGRFKRAFCAQNDKLNPFPDKGTFTAEARMETKLFSNMLHMFAFAYNRIDVRYNSDSVLEYDSRIASILKNSPVNLSEKENDIIFSHFQDAIDFFARNSKNSIFSIHDKGTLKDLPTCILVENEFSILVVRHENYWELYSHDLDHERFFRTRLNVQSDAIQAYATAAFKASGVTGRYKIYTLHSAHSIT</sequence>
<evidence type="ECO:0000313" key="1">
    <source>
        <dbReference type="EMBL" id="CAH0388242.1"/>
    </source>
</evidence>
<keyword evidence="2" id="KW-1185">Reference proteome</keyword>
<dbReference type="EMBL" id="OU963865">
    <property type="protein sequence ID" value="CAH0388242.1"/>
    <property type="molecule type" value="Genomic_DNA"/>
</dbReference>
<gene>
    <name evidence="1" type="ORF">BEMITA_LOCUS7166</name>
</gene>
<reference evidence="1" key="1">
    <citation type="submission" date="2021-12" db="EMBL/GenBank/DDBJ databases">
        <authorList>
            <person name="King R."/>
        </authorList>
    </citation>
    <scope>NUCLEOTIDE SEQUENCE</scope>
</reference>
<proteinExistence type="predicted"/>
<name>A0A9P0F474_BEMTA</name>